<dbReference type="AlphaFoldDB" id="A0A9D0ZY13"/>
<dbReference type="InterPro" id="IPR001466">
    <property type="entry name" value="Beta-lactam-related"/>
</dbReference>
<protein>
    <submittedName>
        <fullName evidence="2">Serine hydrolase</fullName>
    </submittedName>
</protein>
<dbReference type="Gene3D" id="3.40.710.10">
    <property type="entry name" value="DD-peptidase/beta-lactamase superfamily"/>
    <property type="match status" value="1"/>
</dbReference>
<sequence>MAKEAAAIELIFDLVRGRTDGISKVDYAPQKPLFPDGPAGKALPRTSPESEGIASARIEGLLRALKESKTLHMHAVMILKNGNVIGEASFYPYQKELWHMTYSMAKSVVSMAVGFLVSEGKLSLDTHIVDIFKKKLGLLGMIRQKDLTVEHLLTMTSGVAFNEMGSVSGNDWLKGFLEAPVHHGAGESFEYNSMNTYVLSAIVTEVTGETLLDYLTPRLFEPLGITKVFWESCPKGINKGGWGLFLTIEDMAKLGQLYLDHGRWEGRQVIPEGWVEASTTSKVVPPEETGFSGYGYQIWMCGRPGSFAFNGMMGQNVFVYPDVDMVLVTTAGNEEFFNSNALQEVMETYLPKEGEGTERLPEDRNAYERLKRLQESLSKADKPSSALIRGGGWKRRKLRAEEWQKQAQRLDGKRYVLDAVYAGLFPLMGQVFHNNYTQGIRELGFGAEQGEFLLEILEGETLHRLPIGFGDARYTSLDFHGEPYAAAVSGRFARDEDGQLVLAVTVFYLEDAMKRLIKIRFQEERILVSFDEVPGKRIILDGLASLTDSVMERPLFRRLREKGNVDLVKVLMERTIEPVIEGREKTGDAEQKFS</sequence>
<dbReference type="PANTHER" id="PTHR43283:SF7">
    <property type="entry name" value="BETA-LACTAMASE-RELATED DOMAIN-CONTAINING PROTEIN"/>
    <property type="match status" value="1"/>
</dbReference>
<feature type="domain" description="Beta-lactamase-related" evidence="1">
    <location>
        <begin position="71"/>
        <end position="329"/>
    </location>
</feature>
<dbReference type="GO" id="GO:0016787">
    <property type="term" value="F:hydrolase activity"/>
    <property type="evidence" value="ECO:0007669"/>
    <property type="project" value="UniProtKB-KW"/>
</dbReference>
<reference evidence="2" key="2">
    <citation type="journal article" date="2021" name="PeerJ">
        <title>Extensive microbial diversity within the chicken gut microbiome revealed by metagenomics and culture.</title>
        <authorList>
            <person name="Gilroy R."/>
            <person name="Ravi A."/>
            <person name="Getino M."/>
            <person name="Pursley I."/>
            <person name="Horton D.L."/>
            <person name="Alikhan N.F."/>
            <person name="Baker D."/>
            <person name="Gharbi K."/>
            <person name="Hall N."/>
            <person name="Watson M."/>
            <person name="Adriaenssens E.M."/>
            <person name="Foster-Nyarko E."/>
            <person name="Jarju S."/>
            <person name="Secka A."/>
            <person name="Antonio M."/>
            <person name="Oren A."/>
            <person name="Chaudhuri R.R."/>
            <person name="La Ragione R."/>
            <person name="Hildebrand F."/>
            <person name="Pallen M.J."/>
        </authorList>
    </citation>
    <scope>NUCLEOTIDE SEQUENCE</scope>
    <source>
        <strain evidence="2">ChiSjej3B21-11622</strain>
    </source>
</reference>
<organism evidence="2 3">
    <name type="scientific">Candidatus Limivivens merdigallinarum</name>
    <dbReference type="NCBI Taxonomy" id="2840859"/>
    <lineage>
        <taxon>Bacteria</taxon>
        <taxon>Bacillati</taxon>
        <taxon>Bacillota</taxon>
        <taxon>Clostridia</taxon>
        <taxon>Lachnospirales</taxon>
        <taxon>Lachnospiraceae</taxon>
        <taxon>Lachnospiraceae incertae sedis</taxon>
        <taxon>Candidatus Limivivens</taxon>
    </lineage>
</organism>
<dbReference type="Proteomes" id="UP000886886">
    <property type="component" value="Unassembled WGS sequence"/>
</dbReference>
<evidence type="ECO:0000313" key="2">
    <source>
        <dbReference type="EMBL" id="HIQ96793.1"/>
    </source>
</evidence>
<evidence type="ECO:0000313" key="3">
    <source>
        <dbReference type="Proteomes" id="UP000886886"/>
    </source>
</evidence>
<dbReference type="InterPro" id="IPR050789">
    <property type="entry name" value="Diverse_Enzym_Activities"/>
</dbReference>
<proteinExistence type="predicted"/>
<dbReference type="SUPFAM" id="SSF56601">
    <property type="entry name" value="beta-lactamase/transpeptidase-like"/>
    <property type="match status" value="1"/>
</dbReference>
<keyword evidence="2" id="KW-0378">Hydrolase</keyword>
<dbReference type="PANTHER" id="PTHR43283">
    <property type="entry name" value="BETA-LACTAMASE-RELATED"/>
    <property type="match status" value="1"/>
</dbReference>
<dbReference type="EMBL" id="DVFT01000141">
    <property type="protein sequence ID" value="HIQ96793.1"/>
    <property type="molecule type" value="Genomic_DNA"/>
</dbReference>
<accession>A0A9D0ZY13</accession>
<dbReference type="Pfam" id="PF00144">
    <property type="entry name" value="Beta-lactamase"/>
    <property type="match status" value="1"/>
</dbReference>
<gene>
    <name evidence="2" type="ORF">IAB26_09545</name>
</gene>
<comment type="caution">
    <text evidence="2">The sequence shown here is derived from an EMBL/GenBank/DDBJ whole genome shotgun (WGS) entry which is preliminary data.</text>
</comment>
<evidence type="ECO:0000259" key="1">
    <source>
        <dbReference type="Pfam" id="PF00144"/>
    </source>
</evidence>
<dbReference type="InterPro" id="IPR012338">
    <property type="entry name" value="Beta-lactam/transpept-like"/>
</dbReference>
<name>A0A9D0ZY13_9FIRM</name>
<reference evidence="2" key="1">
    <citation type="submission" date="2020-10" db="EMBL/GenBank/DDBJ databases">
        <authorList>
            <person name="Gilroy R."/>
        </authorList>
    </citation>
    <scope>NUCLEOTIDE SEQUENCE</scope>
    <source>
        <strain evidence="2">ChiSjej3B21-11622</strain>
    </source>
</reference>